<keyword evidence="3" id="KW-1185">Reference proteome</keyword>
<dbReference type="EMBL" id="JH711575">
    <property type="protein sequence ID" value="EIW83657.1"/>
    <property type="molecule type" value="Genomic_DNA"/>
</dbReference>
<dbReference type="OrthoDB" id="2647100at2759"/>
<reference evidence="3" key="1">
    <citation type="journal article" date="2012" name="Science">
        <title>The Paleozoic origin of enzymatic lignin decomposition reconstructed from 31 fungal genomes.</title>
        <authorList>
            <person name="Floudas D."/>
            <person name="Binder M."/>
            <person name="Riley R."/>
            <person name="Barry K."/>
            <person name="Blanchette R.A."/>
            <person name="Henrissat B."/>
            <person name="Martinez A.T."/>
            <person name="Otillar R."/>
            <person name="Spatafora J.W."/>
            <person name="Yadav J.S."/>
            <person name="Aerts A."/>
            <person name="Benoit I."/>
            <person name="Boyd A."/>
            <person name="Carlson A."/>
            <person name="Copeland A."/>
            <person name="Coutinho P.M."/>
            <person name="de Vries R.P."/>
            <person name="Ferreira P."/>
            <person name="Findley K."/>
            <person name="Foster B."/>
            <person name="Gaskell J."/>
            <person name="Glotzer D."/>
            <person name="Gorecki P."/>
            <person name="Heitman J."/>
            <person name="Hesse C."/>
            <person name="Hori C."/>
            <person name="Igarashi K."/>
            <person name="Jurgens J.A."/>
            <person name="Kallen N."/>
            <person name="Kersten P."/>
            <person name="Kohler A."/>
            <person name="Kuees U."/>
            <person name="Kumar T.K.A."/>
            <person name="Kuo A."/>
            <person name="LaButti K."/>
            <person name="Larrondo L.F."/>
            <person name="Lindquist E."/>
            <person name="Ling A."/>
            <person name="Lombard V."/>
            <person name="Lucas S."/>
            <person name="Lundell T."/>
            <person name="Martin R."/>
            <person name="McLaughlin D.J."/>
            <person name="Morgenstern I."/>
            <person name="Morin E."/>
            <person name="Murat C."/>
            <person name="Nagy L.G."/>
            <person name="Nolan M."/>
            <person name="Ohm R.A."/>
            <person name="Patyshakuliyeva A."/>
            <person name="Rokas A."/>
            <person name="Ruiz-Duenas F.J."/>
            <person name="Sabat G."/>
            <person name="Salamov A."/>
            <person name="Samejima M."/>
            <person name="Schmutz J."/>
            <person name="Slot J.C."/>
            <person name="St John F."/>
            <person name="Stenlid J."/>
            <person name="Sun H."/>
            <person name="Sun S."/>
            <person name="Syed K."/>
            <person name="Tsang A."/>
            <person name="Wiebenga A."/>
            <person name="Young D."/>
            <person name="Pisabarro A."/>
            <person name="Eastwood D.C."/>
            <person name="Martin F."/>
            <person name="Cullen D."/>
            <person name="Grigoriev I.V."/>
            <person name="Hibbett D.S."/>
        </authorList>
    </citation>
    <scope>NUCLEOTIDE SEQUENCE [LARGE SCALE GENOMIC DNA]</scope>
    <source>
        <strain evidence="3">RWD-64-598 SS2</strain>
    </source>
</reference>
<feature type="transmembrane region" description="Helical" evidence="1">
    <location>
        <begin position="439"/>
        <end position="458"/>
    </location>
</feature>
<proteinExistence type="predicted"/>
<feature type="transmembrane region" description="Helical" evidence="1">
    <location>
        <begin position="50"/>
        <end position="71"/>
    </location>
</feature>
<accession>A0A5M3MXC3</accession>
<protein>
    <submittedName>
        <fullName evidence="2">Uncharacterized protein</fullName>
    </submittedName>
</protein>
<dbReference type="RefSeq" id="XP_007765601.1">
    <property type="nucleotide sequence ID" value="XM_007767411.1"/>
</dbReference>
<comment type="caution">
    <text evidence="2">The sequence shown here is derived from an EMBL/GenBank/DDBJ whole genome shotgun (WGS) entry which is preliminary data.</text>
</comment>
<dbReference type="OMA" id="MLHITIP"/>
<keyword evidence="1" id="KW-0812">Transmembrane</keyword>
<evidence type="ECO:0000313" key="3">
    <source>
        <dbReference type="Proteomes" id="UP000053558"/>
    </source>
</evidence>
<dbReference type="Proteomes" id="UP000053558">
    <property type="component" value="Unassembled WGS sequence"/>
</dbReference>
<organism evidence="2 3">
    <name type="scientific">Coniophora puteana (strain RWD-64-598)</name>
    <name type="common">Brown rot fungus</name>
    <dbReference type="NCBI Taxonomy" id="741705"/>
    <lineage>
        <taxon>Eukaryota</taxon>
        <taxon>Fungi</taxon>
        <taxon>Dikarya</taxon>
        <taxon>Basidiomycota</taxon>
        <taxon>Agaricomycotina</taxon>
        <taxon>Agaricomycetes</taxon>
        <taxon>Agaricomycetidae</taxon>
        <taxon>Boletales</taxon>
        <taxon>Coniophorineae</taxon>
        <taxon>Coniophoraceae</taxon>
        <taxon>Coniophora</taxon>
    </lineage>
</organism>
<sequence>MILVTVTQRLGLLRELHRRQKLTTLADASSAWSGLGSALVGLWNNVRLPAGLFSSAIITMYLLCVLVLHVVSSSIMALEPFNQTVTTSVSTKLGWPSSETLLNLSAGVAYNEGGPNWQIIDALVPGVGQLDAYNVQGLYASTVFDTIQLPNSATGTARVNATTIGSTCGLLPGKNVSVGALKSHAQLQWNGVGEATPFLVPWVDQVLFSEQMSNMILTDSHLPGAYKADVVYMLTTGLSSSSSAFLNETFGVSMNWTSNPLGTMMNTSVQVFFAGCSMFSRSGTVDVDVQTNALQGSVPSVSDEVQREWEGLPEGGYDTSANFTWLWKAVLESPLANIGMTNALQQTYTPTILDYYVNEQFGNNLQYPAQEEELMSAMPPPDPKISLELTQLENALATMVAGALWTAGRVSSGYVPETGEAVVSENVLVWRLNINLTPLLFAFSASVIMMLLAIRLVGLRGHDHPVVSSVGILEMMWLCGREAPFGETFDEVEKPTSSNLRAAGMFEVRLSESFDEVSRAERKMEGED</sequence>
<keyword evidence="1" id="KW-0472">Membrane</keyword>
<name>A0A5M3MXC3_CONPW</name>
<dbReference type="KEGG" id="cput:CONPUDRAFT_163001"/>
<dbReference type="AlphaFoldDB" id="A0A5M3MXC3"/>
<dbReference type="GeneID" id="19204828"/>
<evidence type="ECO:0000256" key="1">
    <source>
        <dbReference type="SAM" id="Phobius"/>
    </source>
</evidence>
<gene>
    <name evidence="2" type="ORF">CONPUDRAFT_163001</name>
</gene>
<keyword evidence="1" id="KW-1133">Transmembrane helix</keyword>
<evidence type="ECO:0000313" key="2">
    <source>
        <dbReference type="EMBL" id="EIW83657.1"/>
    </source>
</evidence>